<dbReference type="GO" id="GO:0007608">
    <property type="term" value="P:sensory perception of smell"/>
    <property type="evidence" value="ECO:0007669"/>
    <property type="project" value="UniProtKB-KW"/>
</dbReference>
<keyword evidence="5" id="KW-1185">Reference proteome</keyword>
<reference evidence="5" key="1">
    <citation type="journal article" date="2011" name="Nature">
        <title>A high-resolution map of human evolutionary constraint using 29 mammals.</title>
        <authorList>
            <person name="Lindblad-Toh K."/>
            <person name="Garber M."/>
            <person name="Zuk O."/>
            <person name="Lin M.F."/>
            <person name="Parker B.J."/>
            <person name="Washietl S."/>
            <person name="Kheradpour P."/>
            <person name="Ernst J."/>
            <person name="Jordan G."/>
            <person name="Mauceli E."/>
            <person name="Ward L.D."/>
            <person name="Lowe C.B."/>
            <person name="Holloway A.K."/>
            <person name="Clamp M."/>
            <person name="Gnerre S."/>
            <person name="Alfoldi J."/>
            <person name="Beal K."/>
            <person name="Chang J."/>
            <person name="Clawson H."/>
            <person name="Cuff J."/>
            <person name="Di Palma F."/>
            <person name="Fitzgerald S."/>
            <person name="Flicek P."/>
            <person name="Guttman M."/>
            <person name="Hubisz M.J."/>
            <person name="Jaffe D.B."/>
            <person name="Jungreis I."/>
            <person name="Kent W.J."/>
            <person name="Kostka D."/>
            <person name="Lara M."/>
            <person name="Martins A.L."/>
            <person name="Massingham T."/>
            <person name="Moltke I."/>
            <person name="Raney B.J."/>
            <person name="Rasmussen M.D."/>
            <person name="Robinson J."/>
            <person name="Stark A."/>
            <person name="Vilella A.J."/>
            <person name="Wen J."/>
            <person name="Xie X."/>
            <person name="Zody M.C."/>
            <person name="Baldwin J."/>
            <person name="Bloom T."/>
            <person name="Chin C.W."/>
            <person name="Heiman D."/>
            <person name="Nicol R."/>
            <person name="Nusbaum C."/>
            <person name="Young S."/>
            <person name="Wilkinson J."/>
            <person name="Worley K.C."/>
            <person name="Kovar C.L."/>
            <person name="Muzny D.M."/>
            <person name="Gibbs R.A."/>
            <person name="Cree A."/>
            <person name="Dihn H.H."/>
            <person name="Fowler G."/>
            <person name="Jhangiani S."/>
            <person name="Joshi V."/>
            <person name="Lee S."/>
            <person name="Lewis L.R."/>
            <person name="Nazareth L.V."/>
            <person name="Okwuonu G."/>
            <person name="Santibanez J."/>
            <person name="Warren W.C."/>
            <person name="Mardis E.R."/>
            <person name="Weinstock G.M."/>
            <person name="Wilson R.K."/>
            <person name="Delehaunty K."/>
            <person name="Dooling D."/>
            <person name="Fronik C."/>
            <person name="Fulton L."/>
            <person name="Fulton B."/>
            <person name="Graves T."/>
            <person name="Minx P."/>
            <person name="Sodergren E."/>
            <person name="Birney E."/>
            <person name="Margulies E.H."/>
            <person name="Herrero J."/>
            <person name="Green E.D."/>
            <person name="Haussler D."/>
            <person name="Siepel A."/>
            <person name="Goldman N."/>
            <person name="Pollard K.S."/>
            <person name="Pedersen J.S."/>
            <person name="Lander E.S."/>
            <person name="Kellis M."/>
        </authorList>
    </citation>
    <scope>NUCLEOTIDE SEQUENCE [LARGE SCALE GENOMIC DNA]</scope>
    <source>
        <strain evidence="5">2N</strain>
    </source>
</reference>
<evidence type="ECO:0000256" key="3">
    <source>
        <dbReference type="SAM" id="Phobius"/>
    </source>
</evidence>
<evidence type="ECO:0000256" key="2">
    <source>
        <dbReference type="ARBA" id="ARBA00022725"/>
    </source>
</evidence>
<dbReference type="AlphaFoldDB" id="A0A286Y4R4"/>
<sequence>IERSNHMVTDFILLGFTTDPVIQLVLFVVFLGVYSVTLLRNNIPIMLICSDAQLHTFLYFFTGNLSFLDLLYSSVYNPNILVTCFSEDKSISFCRLCDPILLLCNAQDTDIYLVVFSYTGGFLSVIILTSYTFTLDFCDDYIIDDFFCDLVYDVRDSYQPVLYFLLPCNVTAPTLLILASFLFIIAAILRIHSTQGCLKAFSIFSTHLVSVTLYYSSILYIYFCPNSSCSLVRDKVVSTFYTMLFLILRNKEVKEALKKLF</sequence>
<dbReference type="STRING" id="10141.ENSCPOP00000032558"/>
<dbReference type="Proteomes" id="UP000005447">
    <property type="component" value="Unassembled WGS sequence"/>
</dbReference>
<reference evidence="4" key="2">
    <citation type="submission" date="2025-08" db="UniProtKB">
        <authorList>
            <consortium name="Ensembl"/>
        </authorList>
    </citation>
    <scope>IDENTIFICATION</scope>
    <source>
        <strain evidence="4">2N</strain>
    </source>
</reference>
<feature type="transmembrane region" description="Helical" evidence="3">
    <location>
        <begin position="201"/>
        <end position="223"/>
    </location>
</feature>
<feature type="transmembrane region" description="Helical" evidence="3">
    <location>
        <begin position="111"/>
        <end position="133"/>
    </location>
</feature>
<dbReference type="PANTHER" id="PTHR48018">
    <property type="entry name" value="OLFACTORY RECEPTOR"/>
    <property type="match status" value="1"/>
</dbReference>
<proteinExistence type="predicted"/>
<organism evidence="4 5">
    <name type="scientific">Cavia porcellus</name>
    <name type="common">Guinea pig</name>
    <dbReference type="NCBI Taxonomy" id="10141"/>
    <lineage>
        <taxon>Eukaryota</taxon>
        <taxon>Metazoa</taxon>
        <taxon>Chordata</taxon>
        <taxon>Craniata</taxon>
        <taxon>Vertebrata</taxon>
        <taxon>Euteleostomi</taxon>
        <taxon>Mammalia</taxon>
        <taxon>Eutheria</taxon>
        <taxon>Euarchontoglires</taxon>
        <taxon>Glires</taxon>
        <taxon>Rodentia</taxon>
        <taxon>Hystricomorpha</taxon>
        <taxon>Caviidae</taxon>
        <taxon>Cavia</taxon>
    </lineage>
</organism>
<dbReference type="SUPFAM" id="SSF81321">
    <property type="entry name" value="Family A G protein-coupled receptor-like"/>
    <property type="match status" value="1"/>
</dbReference>
<dbReference type="InParanoid" id="A0A286Y4R4"/>
<protein>
    <recommendedName>
        <fullName evidence="6">G-protein coupled receptors family 1 profile domain-containing protein</fullName>
    </recommendedName>
</protein>
<dbReference type="GeneTree" id="ENSGT00940000154333"/>
<keyword evidence="3" id="KW-1133">Transmembrane helix</keyword>
<evidence type="ECO:0008006" key="6">
    <source>
        <dbReference type="Google" id="ProtNLM"/>
    </source>
</evidence>
<feature type="transmembrane region" description="Helical" evidence="3">
    <location>
        <begin position="161"/>
        <end position="189"/>
    </location>
</feature>
<keyword evidence="2" id="KW-0552">Olfaction</keyword>
<dbReference type="VEuPathDB" id="HostDB:ENSCPOG00000037494"/>
<reference evidence="4" key="3">
    <citation type="submission" date="2025-09" db="UniProtKB">
        <authorList>
            <consortium name="Ensembl"/>
        </authorList>
    </citation>
    <scope>IDENTIFICATION</scope>
    <source>
        <strain evidence="4">2N</strain>
    </source>
</reference>
<accession>A0A286Y4R4</accession>
<name>A0A286Y4R4_CAVPO</name>
<evidence type="ECO:0000313" key="5">
    <source>
        <dbReference type="Proteomes" id="UP000005447"/>
    </source>
</evidence>
<keyword evidence="3" id="KW-0812">Transmembrane</keyword>
<keyword evidence="3" id="KW-0472">Membrane</keyword>
<keyword evidence="1" id="KW-0716">Sensory transduction</keyword>
<dbReference type="EMBL" id="AAKN02033521">
    <property type="status" value="NOT_ANNOTATED_CDS"/>
    <property type="molecule type" value="Genomic_DNA"/>
</dbReference>
<feature type="transmembrane region" description="Helical" evidence="3">
    <location>
        <begin position="20"/>
        <end position="39"/>
    </location>
</feature>
<evidence type="ECO:0000313" key="4">
    <source>
        <dbReference type="Ensembl" id="ENSCPOP00000032558.1"/>
    </source>
</evidence>
<evidence type="ECO:0000256" key="1">
    <source>
        <dbReference type="ARBA" id="ARBA00022606"/>
    </source>
</evidence>
<dbReference type="Ensembl" id="ENSCPOT00000035183.1">
    <property type="protein sequence ID" value="ENSCPOP00000032558.1"/>
    <property type="gene ID" value="ENSCPOG00000037494.1"/>
</dbReference>